<keyword evidence="2" id="KW-0472">Membrane</keyword>
<evidence type="ECO:0000256" key="2">
    <source>
        <dbReference type="SAM" id="Phobius"/>
    </source>
</evidence>
<feature type="region of interest" description="Disordered" evidence="1">
    <location>
        <begin position="68"/>
        <end position="97"/>
    </location>
</feature>
<organism evidence="4 5">
    <name type="scientific">Candidatus Methylobacter oryzae</name>
    <dbReference type="NCBI Taxonomy" id="2497749"/>
    <lineage>
        <taxon>Bacteria</taxon>
        <taxon>Pseudomonadati</taxon>
        <taxon>Pseudomonadota</taxon>
        <taxon>Gammaproteobacteria</taxon>
        <taxon>Methylococcales</taxon>
        <taxon>Methylococcaceae</taxon>
        <taxon>Methylobacter</taxon>
    </lineage>
</organism>
<keyword evidence="2" id="KW-1133">Transmembrane helix</keyword>
<feature type="transmembrane region" description="Helical" evidence="2">
    <location>
        <begin position="519"/>
        <end position="541"/>
    </location>
</feature>
<dbReference type="RefSeq" id="WP_127026895.1">
    <property type="nucleotide sequence ID" value="NZ_RYFG02000085.1"/>
</dbReference>
<gene>
    <name evidence="4" type="ORF">EKO24_009210</name>
</gene>
<evidence type="ECO:0000313" key="5">
    <source>
        <dbReference type="Proteomes" id="UP000733744"/>
    </source>
</evidence>
<sequence>MKTKRKILILGISELLTAGMASYPMPVYAMTDIEKAVEDMEKSVDAVAKAVGVPKEVLHKIGRAKEAVGKEDDVAKSSPDKANKAGRAQKTVAEQPGLAKAVGEDKAKAATFALGLGDMVMKSALNQPLNAEIELFSMQSDDLTSLAVSLGSQEEFSRVGVDRPSFLTDIDFSIQKKANGTSYIKLTTSNRIAEPFLDFVLEVRSKHGRILREFTVLVDPVRYSGELSTPKRIDIPATPKSTIAPDAGSITAVAPPPIPAHTQALPVLKNNTGVSYGPIKRKDTLEGIAQRMRVNESVTINQMMVAIVRANPNAFYNGNINQMKSGYVLRIEDPSIVTNLIAAEADAEMERQRVEWQARKSGRPVVQAAMPEYQVKVATTSANTAQQHLDLNMPKTKDTGNSKAVCQSEFIAVEALDANPQDTEKLNTCITDVQDQLQIMKQFIKLKDQILEMQRQIMFKDKEITALQEPLAVKSAESAQAPEVSSEQVPPEPKKTAELVSIPKPIVPAPAVKEEKSEFLASFLLYGSLGLIVIVVGWVVASRRRMWNGNLENIVNIKTEGVSKTGVITSVEKPVASASAKAKVSAVEDEGPVGSTVIDPVMEAGVYLVYGLHQKAEEILRLAMEETPDRNELKIKMLEVYLAEQNREAFEKEAQEMYAILGNGSDPLWTEVVRMGEKLNITFKELISS</sequence>
<keyword evidence="2" id="KW-0812">Transmembrane</keyword>
<dbReference type="Proteomes" id="UP000733744">
    <property type="component" value="Unassembled WGS sequence"/>
</dbReference>
<feature type="compositionally biased region" description="Basic and acidic residues" evidence="1">
    <location>
        <begin position="68"/>
        <end position="83"/>
    </location>
</feature>
<comment type="caution">
    <text evidence="4">The sequence shown here is derived from an EMBL/GenBank/DDBJ whole genome shotgun (WGS) entry which is preliminary data.</text>
</comment>
<accession>A0ABY3CB54</accession>
<protein>
    <recommendedName>
        <fullName evidence="3">FimV N-terminal domain-containing protein</fullName>
    </recommendedName>
</protein>
<evidence type="ECO:0000313" key="4">
    <source>
        <dbReference type="EMBL" id="TRW96107.1"/>
    </source>
</evidence>
<dbReference type="InterPro" id="IPR057840">
    <property type="entry name" value="FimV_N"/>
</dbReference>
<dbReference type="Pfam" id="PF25800">
    <property type="entry name" value="FimV_N"/>
    <property type="match status" value="1"/>
</dbReference>
<proteinExistence type="predicted"/>
<dbReference type="EMBL" id="RYFG02000085">
    <property type="protein sequence ID" value="TRW96107.1"/>
    <property type="molecule type" value="Genomic_DNA"/>
</dbReference>
<keyword evidence="5" id="KW-1185">Reference proteome</keyword>
<evidence type="ECO:0000256" key="1">
    <source>
        <dbReference type="SAM" id="MobiDB-lite"/>
    </source>
</evidence>
<feature type="domain" description="FimV N-terminal" evidence="3">
    <location>
        <begin position="114"/>
        <end position="220"/>
    </location>
</feature>
<dbReference type="NCBIfam" id="TIGR03505">
    <property type="entry name" value="FimV_core"/>
    <property type="match status" value="1"/>
</dbReference>
<dbReference type="InterPro" id="IPR020012">
    <property type="entry name" value="LysM_FimV"/>
</dbReference>
<reference evidence="4 5" key="1">
    <citation type="journal article" date="2019" name="Antonie Van Leeuwenhoek">
        <title>Description of 'Ca. Methylobacter oryzae' KRF1, a novel species from the environmentally important Methylobacter clade 2.</title>
        <authorList>
            <person name="Khatri K."/>
            <person name="Mohite J.A."/>
            <person name="Pandit P.S."/>
            <person name="Bahulikar R."/>
            <person name="Rahalkar M.C."/>
        </authorList>
    </citation>
    <scope>NUCLEOTIDE SEQUENCE [LARGE SCALE GENOMIC DNA]</scope>
    <source>
        <strain evidence="4 5">KRF1</strain>
    </source>
</reference>
<evidence type="ECO:0000259" key="3">
    <source>
        <dbReference type="Pfam" id="PF25800"/>
    </source>
</evidence>
<name>A0ABY3CB54_9GAMM</name>